<dbReference type="Gene3D" id="3.40.50.150">
    <property type="entry name" value="Vaccinia Virus protein VP39"/>
    <property type="match status" value="1"/>
</dbReference>
<dbReference type="AlphaFoldDB" id="A0AA38R2Y5"/>
<dbReference type="EMBL" id="JANBVO010000070">
    <property type="protein sequence ID" value="KAJ9131231.1"/>
    <property type="molecule type" value="Genomic_DNA"/>
</dbReference>
<dbReference type="PANTHER" id="PTHR43591">
    <property type="entry name" value="METHYLTRANSFERASE"/>
    <property type="match status" value="1"/>
</dbReference>
<accession>A0AA38R2Y5</accession>
<dbReference type="CDD" id="cd02440">
    <property type="entry name" value="AdoMet_MTases"/>
    <property type="match status" value="1"/>
</dbReference>
<keyword evidence="4" id="KW-1185">Reference proteome</keyword>
<dbReference type="GO" id="GO:0008168">
    <property type="term" value="F:methyltransferase activity"/>
    <property type="evidence" value="ECO:0007669"/>
    <property type="project" value="TreeGrafter"/>
</dbReference>
<dbReference type="PANTHER" id="PTHR43591:SF31">
    <property type="entry name" value="LAEA-LIKE, PUTATIVE (AFU_ORTHOLOGUE AFUA_8G01930)-RELATED"/>
    <property type="match status" value="1"/>
</dbReference>
<proteinExistence type="inferred from homology"/>
<reference evidence="3" key="1">
    <citation type="submission" date="2022-07" db="EMBL/GenBank/DDBJ databases">
        <title>Fungi with potential for degradation of polypropylene.</title>
        <authorList>
            <person name="Gostincar C."/>
        </authorList>
    </citation>
    <scope>NUCLEOTIDE SEQUENCE</scope>
    <source>
        <strain evidence="3">EXF-13308</strain>
    </source>
</reference>
<dbReference type="Pfam" id="PF13489">
    <property type="entry name" value="Methyltransf_23"/>
    <property type="match status" value="1"/>
</dbReference>
<dbReference type="InterPro" id="IPR029063">
    <property type="entry name" value="SAM-dependent_MTases_sf"/>
</dbReference>
<evidence type="ECO:0000256" key="1">
    <source>
        <dbReference type="ARBA" id="ARBA00038158"/>
    </source>
</evidence>
<comment type="similarity">
    <text evidence="1">Belongs to the methyltransferase superfamily. LaeA methyltransferase family.</text>
</comment>
<evidence type="ECO:0000313" key="3">
    <source>
        <dbReference type="EMBL" id="KAJ9131231.1"/>
    </source>
</evidence>
<evidence type="ECO:0000256" key="2">
    <source>
        <dbReference type="SAM" id="MobiDB-lite"/>
    </source>
</evidence>
<evidence type="ECO:0000313" key="4">
    <source>
        <dbReference type="Proteomes" id="UP001174694"/>
    </source>
</evidence>
<dbReference type="Proteomes" id="UP001174694">
    <property type="component" value="Unassembled WGS sequence"/>
</dbReference>
<gene>
    <name evidence="3" type="ORF">NKR23_g11793</name>
</gene>
<comment type="caution">
    <text evidence="3">The sequence shown here is derived from an EMBL/GenBank/DDBJ whole genome shotgun (WGS) entry which is preliminary data.</text>
</comment>
<organism evidence="3 4">
    <name type="scientific">Pleurostoma richardsiae</name>
    <dbReference type="NCBI Taxonomy" id="41990"/>
    <lineage>
        <taxon>Eukaryota</taxon>
        <taxon>Fungi</taxon>
        <taxon>Dikarya</taxon>
        <taxon>Ascomycota</taxon>
        <taxon>Pezizomycotina</taxon>
        <taxon>Sordariomycetes</taxon>
        <taxon>Sordariomycetidae</taxon>
        <taxon>Calosphaeriales</taxon>
        <taxon>Pleurostomataceae</taxon>
        <taxon>Pleurostoma</taxon>
    </lineage>
</organism>
<protein>
    <recommendedName>
        <fullName evidence="5">Methyltransferase domain-containing protein</fullName>
    </recommendedName>
</protein>
<evidence type="ECO:0008006" key="5">
    <source>
        <dbReference type="Google" id="ProtNLM"/>
    </source>
</evidence>
<dbReference type="SUPFAM" id="SSF53335">
    <property type="entry name" value="S-adenosyl-L-methionine-dependent methyltransferases"/>
    <property type="match status" value="1"/>
</dbReference>
<feature type="region of interest" description="Disordered" evidence="2">
    <location>
        <begin position="1"/>
        <end position="62"/>
    </location>
</feature>
<name>A0AA38R2Y5_9PEZI</name>
<sequence length="301" mass="33676">MAVTTHLPSDSAVDLGPDQSQFIGPTGLDHGDAASFSSSTTSLDRISEDAGASNLPDDQDEQNRIACHRRLYELFGRRLHLSPPSKGGRVLDLNTGAGDWAIDYAKVHPEAEVVGADHRPIQPQEMPRNCRFEIDDLEQLWTWRPTFTFLFSRRTIDSFKDLQKLCSQAYCTLVPGGYFEVHEIDESGDIADRYETLMEQAGFVGITKGTRTLPATFRPARRNSERTRHIRDGISCGPESCCKDAREMSREIASDLKLIVVYGRKPVPPVDQGSGPCAYRDNRTRPFFSHWFGWSCFGLCG</sequence>
<feature type="compositionally biased region" description="Polar residues" evidence="2">
    <location>
        <begin position="35"/>
        <end position="44"/>
    </location>
</feature>